<dbReference type="EMBL" id="LT906441">
    <property type="protein sequence ID" value="SNV32146.1"/>
    <property type="molecule type" value="Genomic_DNA"/>
</dbReference>
<feature type="transmembrane region" description="Helical" evidence="8">
    <location>
        <begin position="191"/>
        <end position="214"/>
    </location>
</feature>
<keyword evidence="6 8" id="KW-0472">Membrane</keyword>
<reference evidence="10 11" key="1">
    <citation type="submission" date="2017-06" db="EMBL/GenBank/DDBJ databases">
        <authorList>
            <consortium name="Pathogen Informatics"/>
        </authorList>
    </citation>
    <scope>NUCLEOTIDE SEQUENCE [LARGE SCALE GENOMIC DNA]</scope>
    <source>
        <strain evidence="10 11">NCTC11865</strain>
    </source>
</reference>
<name>A0A239WDJ3_9ACTN</name>
<dbReference type="InterPro" id="IPR032816">
    <property type="entry name" value="VTT_dom"/>
</dbReference>
<gene>
    <name evidence="10" type="ORF">SAMEA4412665_00743</name>
</gene>
<evidence type="ECO:0000256" key="7">
    <source>
        <dbReference type="SAM" id="MobiDB-lite"/>
    </source>
</evidence>
<keyword evidence="5 8" id="KW-1133">Transmembrane helix</keyword>
<sequence>MLGTLNLMENAPEPSSSSPGDIREDRDDTCTDDPHDDLTCTDATSADDLHGRADDDPGDDDSPWWDDPGMPWKHKPGKSDYWCMGWIGFLGLFSLAMLPLRGWLLGLSPQMLLGVTGSRTGAAATGALVSVDTARHWYWWMLLGSLMSIKLDWVYWWAGKLWGRGMIEVWAGASERSAKNYERMERWAIKLGWLGILVAYLPIPLPLMPVIFVLAGASGMSILRFVILDFVAATVWNGGFILAGYAIGDPAVDVLNGYAKIANWVALGLVAVVVVIIMRRSAKNAKGGASRKAGTGHTADDPGSGRSDAVQAGGSARAAEASGVGDSQDSVMSRAPRRAKNPD</sequence>
<keyword evidence="4 8" id="KW-0812">Transmembrane</keyword>
<evidence type="ECO:0000256" key="4">
    <source>
        <dbReference type="ARBA" id="ARBA00022692"/>
    </source>
</evidence>
<evidence type="ECO:0000313" key="11">
    <source>
        <dbReference type="Proteomes" id="UP000215332"/>
    </source>
</evidence>
<evidence type="ECO:0000256" key="6">
    <source>
        <dbReference type="ARBA" id="ARBA00023136"/>
    </source>
</evidence>
<comment type="similarity">
    <text evidence="2">Belongs to the DedA family.</text>
</comment>
<feature type="transmembrane region" description="Helical" evidence="8">
    <location>
        <begin position="226"/>
        <end position="247"/>
    </location>
</feature>
<dbReference type="Pfam" id="PF09335">
    <property type="entry name" value="VTT_dom"/>
    <property type="match status" value="1"/>
</dbReference>
<feature type="transmembrane region" description="Helical" evidence="8">
    <location>
        <begin position="81"/>
        <end position="100"/>
    </location>
</feature>
<dbReference type="KEGG" id="cgrn:4412665_00743"/>
<evidence type="ECO:0000256" key="5">
    <source>
        <dbReference type="ARBA" id="ARBA00022989"/>
    </source>
</evidence>
<accession>A0A239WDJ3</accession>
<feature type="domain" description="VTT" evidence="9">
    <location>
        <begin position="123"/>
        <end position="245"/>
    </location>
</feature>
<feature type="region of interest" description="Disordered" evidence="7">
    <location>
        <begin position="1"/>
        <end position="69"/>
    </location>
</feature>
<proteinExistence type="inferred from homology"/>
<organism evidence="10 11">
    <name type="scientific">Cutibacterium granulosum</name>
    <dbReference type="NCBI Taxonomy" id="33011"/>
    <lineage>
        <taxon>Bacteria</taxon>
        <taxon>Bacillati</taxon>
        <taxon>Actinomycetota</taxon>
        <taxon>Actinomycetes</taxon>
        <taxon>Propionibacteriales</taxon>
        <taxon>Propionibacteriaceae</taxon>
        <taxon>Cutibacterium</taxon>
    </lineage>
</organism>
<evidence type="ECO:0000256" key="3">
    <source>
        <dbReference type="ARBA" id="ARBA00022475"/>
    </source>
</evidence>
<evidence type="ECO:0000256" key="2">
    <source>
        <dbReference type="ARBA" id="ARBA00010792"/>
    </source>
</evidence>
<feature type="compositionally biased region" description="Low complexity" evidence="7">
    <location>
        <begin position="309"/>
        <end position="325"/>
    </location>
</feature>
<comment type="subcellular location">
    <subcellularLocation>
        <location evidence="1">Cell membrane</location>
        <topology evidence="1">Multi-pass membrane protein</topology>
    </subcellularLocation>
</comment>
<feature type="transmembrane region" description="Helical" evidence="8">
    <location>
        <begin position="138"/>
        <end position="158"/>
    </location>
</feature>
<dbReference type="PANTHER" id="PTHR42709">
    <property type="entry name" value="ALKALINE PHOSPHATASE LIKE PROTEIN"/>
    <property type="match status" value="1"/>
</dbReference>
<feature type="compositionally biased region" description="Basic and acidic residues" evidence="7">
    <location>
        <begin position="21"/>
        <end position="38"/>
    </location>
</feature>
<dbReference type="AlphaFoldDB" id="A0A239WDJ3"/>
<evidence type="ECO:0000256" key="1">
    <source>
        <dbReference type="ARBA" id="ARBA00004651"/>
    </source>
</evidence>
<keyword evidence="3" id="KW-1003">Cell membrane</keyword>
<dbReference type="GO" id="GO:0005886">
    <property type="term" value="C:plasma membrane"/>
    <property type="evidence" value="ECO:0007669"/>
    <property type="project" value="UniProtKB-SubCell"/>
</dbReference>
<dbReference type="eggNOG" id="COG0586">
    <property type="taxonomic scope" value="Bacteria"/>
</dbReference>
<dbReference type="PANTHER" id="PTHR42709:SF6">
    <property type="entry name" value="UNDECAPRENYL PHOSPHATE TRANSPORTER A"/>
    <property type="match status" value="1"/>
</dbReference>
<evidence type="ECO:0000256" key="8">
    <source>
        <dbReference type="SAM" id="Phobius"/>
    </source>
</evidence>
<dbReference type="Proteomes" id="UP000215332">
    <property type="component" value="Chromosome 1"/>
</dbReference>
<evidence type="ECO:0000259" key="9">
    <source>
        <dbReference type="Pfam" id="PF09335"/>
    </source>
</evidence>
<feature type="transmembrane region" description="Helical" evidence="8">
    <location>
        <begin position="259"/>
        <end position="278"/>
    </location>
</feature>
<protein>
    <submittedName>
        <fullName evidence="10">SNARE associated Golgi protein</fullName>
    </submittedName>
</protein>
<evidence type="ECO:0000313" key="10">
    <source>
        <dbReference type="EMBL" id="SNV32146.1"/>
    </source>
</evidence>
<feature type="region of interest" description="Disordered" evidence="7">
    <location>
        <begin position="287"/>
        <end position="343"/>
    </location>
</feature>
<dbReference type="InterPro" id="IPR051311">
    <property type="entry name" value="DedA_domain"/>
</dbReference>